<dbReference type="EMBL" id="MNCJ02000326">
    <property type="protein sequence ID" value="KAF5782032.1"/>
    <property type="molecule type" value="Genomic_DNA"/>
</dbReference>
<sequence>MRATRRSGPHTLQKKKKDREQGSFCERSIPINFDKHQNRTEGGSQVRRQQHQTAVKRQATTERKKKKAAIKVQG</sequence>
<dbReference type="Gramene" id="mRNA:HanXRQr2_Chr11g0490721">
    <property type="protein sequence ID" value="CDS:HanXRQr2_Chr11g0490721.1"/>
    <property type="gene ID" value="HanXRQr2_Chr11g0490721"/>
</dbReference>
<name>A0A9K3N013_HELAN</name>
<feature type="compositionally biased region" description="Basic residues" evidence="1">
    <location>
        <begin position="63"/>
        <end position="74"/>
    </location>
</feature>
<evidence type="ECO:0000256" key="1">
    <source>
        <dbReference type="SAM" id="MobiDB-lite"/>
    </source>
</evidence>
<feature type="region of interest" description="Disordered" evidence="1">
    <location>
        <begin position="1"/>
        <end position="74"/>
    </location>
</feature>
<dbReference type="AlphaFoldDB" id="A0A9K3N013"/>
<comment type="caution">
    <text evidence="2">The sequence shown here is derived from an EMBL/GenBank/DDBJ whole genome shotgun (WGS) entry which is preliminary data.</text>
</comment>
<dbReference type="Proteomes" id="UP000215914">
    <property type="component" value="Unassembled WGS sequence"/>
</dbReference>
<proteinExistence type="predicted"/>
<evidence type="ECO:0000313" key="3">
    <source>
        <dbReference type="Proteomes" id="UP000215914"/>
    </source>
</evidence>
<accession>A0A9K3N013</accession>
<reference evidence="2" key="2">
    <citation type="submission" date="2020-06" db="EMBL/GenBank/DDBJ databases">
        <title>Helianthus annuus Genome sequencing and assembly Release 2.</title>
        <authorList>
            <person name="Gouzy J."/>
            <person name="Langlade N."/>
            <person name="Munos S."/>
        </authorList>
    </citation>
    <scope>NUCLEOTIDE SEQUENCE</scope>
    <source>
        <tissue evidence="2">Leaves</tissue>
    </source>
</reference>
<organism evidence="2 3">
    <name type="scientific">Helianthus annuus</name>
    <name type="common">Common sunflower</name>
    <dbReference type="NCBI Taxonomy" id="4232"/>
    <lineage>
        <taxon>Eukaryota</taxon>
        <taxon>Viridiplantae</taxon>
        <taxon>Streptophyta</taxon>
        <taxon>Embryophyta</taxon>
        <taxon>Tracheophyta</taxon>
        <taxon>Spermatophyta</taxon>
        <taxon>Magnoliopsida</taxon>
        <taxon>eudicotyledons</taxon>
        <taxon>Gunneridae</taxon>
        <taxon>Pentapetalae</taxon>
        <taxon>asterids</taxon>
        <taxon>campanulids</taxon>
        <taxon>Asterales</taxon>
        <taxon>Asteraceae</taxon>
        <taxon>Asteroideae</taxon>
        <taxon>Heliantheae alliance</taxon>
        <taxon>Heliantheae</taxon>
        <taxon>Helianthus</taxon>
    </lineage>
</organism>
<keyword evidence="3" id="KW-1185">Reference proteome</keyword>
<feature type="compositionally biased region" description="Basic residues" evidence="1">
    <location>
        <begin position="1"/>
        <end position="17"/>
    </location>
</feature>
<feature type="compositionally biased region" description="Polar residues" evidence="1">
    <location>
        <begin position="40"/>
        <end position="55"/>
    </location>
</feature>
<protein>
    <submittedName>
        <fullName evidence="2">Uncharacterized protein</fullName>
    </submittedName>
</protein>
<gene>
    <name evidence="2" type="ORF">HanXRQr2_Chr11g0490721</name>
</gene>
<reference evidence="2" key="1">
    <citation type="journal article" date="2017" name="Nature">
        <title>The sunflower genome provides insights into oil metabolism, flowering and Asterid evolution.</title>
        <authorList>
            <person name="Badouin H."/>
            <person name="Gouzy J."/>
            <person name="Grassa C.J."/>
            <person name="Murat F."/>
            <person name="Staton S.E."/>
            <person name="Cottret L."/>
            <person name="Lelandais-Briere C."/>
            <person name="Owens G.L."/>
            <person name="Carrere S."/>
            <person name="Mayjonade B."/>
            <person name="Legrand L."/>
            <person name="Gill N."/>
            <person name="Kane N.C."/>
            <person name="Bowers J.E."/>
            <person name="Hubner S."/>
            <person name="Bellec A."/>
            <person name="Berard A."/>
            <person name="Berges H."/>
            <person name="Blanchet N."/>
            <person name="Boniface M.C."/>
            <person name="Brunel D."/>
            <person name="Catrice O."/>
            <person name="Chaidir N."/>
            <person name="Claudel C."/>
            <person name="Donnadieu C."/>
            <person name="Faraut T."/>
            <person name="Fievet G."/>
            <person name="Helmstetter N."/>
            <person name="King M."/>
            <person name="Knapp S.J."/>
            <person name="Lai Z."/>
            <person name="Le Paslier M.C."/>
            <person name="Lippi Y."/>
            <person name="Lorenzon L."/>
            <person name="Mandel J.R."/>
            <person name="Marage G."/>
            <person name="Marchand G."/>
            <person name="Marquand E."/>
            <person name="Bret-Mestries E."/>
            <person name="Morien E."/>
            <person name="Nambeesan S."/>
            <person name="Nguyen T."/>
            <person name="Pegot-Espagnet P."/>
            <person name="Pouilly N."/>
            <person name="Raftis F."/>
            <person name="Sallet E."/>
            <person name="Schiex T."/>
            <person name="Thomas J."/>
            <person name="Vandecasteele C."/>
            <person name="Vares D."/>
            <person name="Vear F."/>
            <person name="Vautrin S."/>
            <person name="Crespi M."/>
            <person name="Mangin B."/>
            <person name="Burke J.M."/>
            <person name="Salse J."/>
            <person name="Munos S."/>
            <person name="Vincourt P."/>
            <person name="Rieseberg L.H."/>
            <person name="Langlade N.B."/>
        </authorList>
    </citation>
    <scope>NUCLEOTIDE SEQUENCE</scope>
    <source>
        <tissue evidence="2">Leaves</tissue>
    </source>
</reference>
<evidence type="ECO:0000313" key="2">
    <source>
        <dbReference type="EMBL" id="KAF5782032.1"/>
    </source>
</evidence>